<dbReference type="AlphaFoldDB" id="A0A2M9BT56"/>
<dbReference type="EMBL" id="PGFA01000001">
    <property type="protein sequence ID" value="PJJ61136.1"/>
    <property type="molecule type" value="Genomic_DNA"/>
</dbReference>
<name>A0A2M9BT56_9BACT</name>
<proteinExistence type="predicted"/>
<sequence>MPEPPAPVIDDKVLAYIDSLEQAITQHRSLPALQKLDSVACISDGYVTEAVDKAAVTIWARQFTLTVRYLHQLPTSLLRHQLIWGLSADMFTADNRAQALTTFRATALDSARRAGLSSAEMVFLQKILGEVNPALLD</sequence>
<accession>A0A2M9BT56</accession>
<organism evidence="1 2">
    <name type="scientific">Hymenobacter chitinivorans DSM 11115</name>
    <dbReference type="NCBI Taxonomy" id="1121954"/>
    <lineage>
        <taxon>Bacteria</taxon>
        <taxon>Pseudomonadati</taxon>
        <taxon>Bacteroidota</taxon>
        <taxon>Cytophagia</taxon>
        <taxon>Cytophagales</taxon>
        <taxon>Hymenobacteraceae</taxon>
        <taxon>Hymenobacter</taxon>
    </lineage>
</organism>
<comment type="caution">
    <text evidence="1">The sequence shown here is derived from an EMBL/GenBank/DDBJ whole genome shotgun (WGS) entry which is preliminary data.</text>
</comment>
<evidence type="ECO:0000313" key="2">
    <source>
        <dbReference type="Proteomes" id="UP000228535"/>
    </source>
</evidence>
<gene>
    <name evidence="1" type="ORF">CLV45_2574</name>
</gene>
<evidence type="ECO:0000313" key="1">
    <source>
        <dbReference type="EMBL" id="PJJ61136.1"/>
    </source>
</evidence>
<protein>
    <submittedName>
        <fullName evidence="1">Uncharacterized protein</fullName>
    </submittedName>
</protein>
<keyword evidence="2" id="KW-1185">Reference proteome</keyword>
<dbReference type="Proteomes" id="UP000228535">
    <property type="component" value="Unassembled WGS sequence"/>
</dbReference>
<reference evidence="1 2" key="1">
    <citation type="submission" date="2017-11" db="EMBL/GenBank/DDBJ databases">
        <title>Genomic Encyclopedia of Archaeal and Bacterial Type Strains, Phase II (KMG-II): From Individual Species to Whole Genera.</title>
        <authorList>
            <person name="Goeker M."/>
        </authorList>
    </citation>
    <scope>NUCLEOTIDE SEQUENCE [LARGE SCALE GENOMIC DNA]</scope>
    <source>
        <strain evidence="1 2">DSM 11115</strain>
    </source>
</reference>